<evidence type="ECO:0000313" key="2">
    <source>
        <dbReference type="EMBL" id="QJB01905.1"/>
    </source>
</evidence>
<dbReference type="Pfam" id="PF11790">
    <property type="entry name" value="Glyco_hydro_cc"/>
    <property type="match status" value="1"/>
</dbReference>
<gene>
    <name evidence="2" type="ORF">MM171B01775_0009</name>
</gene>
<protein>
    <submittedName>
        <fullName evidence="2">Putative glycoside hydrolase</fullName>
    </submittedName>
</protein>
<dbReference type="GO" id="GO:0016787">
    <property type="term" value="F:hydrolase activity"/>
    <property type="evidence" value="ECO:0007669"/>
    <property type="project" value="UniProtKB-KW"/>
</dbReference>
<dbReference type="AlphaFoldDB" id="A0A6M3M8H6"/>
<dbReference type="EMBL" id="MT143743">
    <property type="protein sequence ID" value="QJB01905.1"/>
    <property type="molecule type" value="Genomic_DNA"/>
</dbReference>
<name>A0A6M3M8H6_9ZZZZ</name>
<dbReference type="InterPro" id="IPR024655">
    <property type="entry name" value="Asl1_glyco_hydro_catalytic"/>
</dbReference>
<keyword evidence="2" id="KW-0378">Hydrolase</keyword>
<proteinExistence type="predicted"/>
<reference evidence="2" key="1">
    <citation type="submission" date="2020-03" db="EMBL/GenBank/DDBJ databases">
        <title>The deep terrestrial virosphere.</title>
        <authorList>
            <person name="Holmfeldt K."/>
            <person name="Nilsson E."/>
            <person name="Simone D."/>
            <person name="Lopez-Fernandez M."/>
            <person name="Wu X."/>
            <person name="de Brujin I."/>
            <person name="Lundin D."/>
            <person name="Andersson A."/>
            <person name="Bertilsson S."/>
            <person name="Dopson M."/>
        </authorList>
    </citation>
    <scope>NUCLEOTIDE SEQUENCE</scope>
    <source>
        <strain evidence="2">MM171B01775</strain>
    </source>
</reference>
<dbReference type="Gene3D" id="3.20.20.80">
    <property type="entry name" value="Glycosidases"/>
    <property type="match status" value="1"/>
</dbReference>
<feature type="domain" description="Asl1-like glycosyl hydrolase catalytic" evidence="1">
    <location>
        <begin position="57"/>
        <end position="290"/>
    </location>
</feature>
<organism evidence="2">
    <name type="scientific">viral metagenome</name>
    <dbReference type="NCBI Taxonomy" id="1070528"/>
    <lineage>
        <taxon>unclassified sequences</taxon>
        <taxon>metagenomes</taxon>
        <taxon>organismal metagenomes</taxon>
    </lineage>
</organism>
<dbReference type="SUPFAM" id="SSF51445">
    <property type="entry name" value="(Trans)glycosidases"/>
    <property type="match status" value="1"/>
</dbReference>
<dbReference type="InterPro" id="IPR017853">
    <property type="entry name" value="GH"/>
</dbReference>
<accession>A0A6M3M8H6</accession>
<sequence>MTPNMVWPALLVYMTPEVLLPYKLYLPVVYGGGEGPVPHRVRKSLNLVGGISCTELEDLNTDWVYCWSPTVGFVCPDIPWLPMIRDRNQLDTQAHKLVDYDGIILGFNEPENQDCAAGACMTLDELITAWHDLETVLPGKTFTSPAFIYPYLVDYNIYDFVNGYYAKYGTWPRFEIIAVHYYAPFLADSSQEKNLGNNRFWFENMWNRIEALPAVYQNCPVWITEAGVHCENGLDPGPRLFAKKWLEWELNYLEATGRCEYVNWFGPRQGIWTFTVPLYANGHLTEVGQVWRNWQ</sequence>
<evidence type="ECO:0000259" key="1">
    <source>
        <dbReference type="Pfam" id="PF11790"/>
    </source>
</evidence>